<feature type="transmembrane region" description="Helical" evidence="1">
    <location>
        <begin position="61"/>
        <end position="83"/>
    </location>
</feature>
<sequence length="226" mass="24520">MTPHSWDPQPLAGWRCRILLALVLVFVVFPQVDLGVSALFYDPATQRFVSEGPLLNLIRKGVPPVLYAVVLFLVLIWLGDRLGPGLRAGWPRGRHIAFLVLSLALGPGLIVNGVLKEFWGRARPNDIAAFGGAGHYTPPFMIADQCATNCSFVSGHAAIGFWVVAFALLVPSRWRRTAIAAALAFGVIVGGARIVVGAHFLSDTLFAAIIVVTLTVWLHRQLLPEQ</sequence>
<dbReference type="AlphaFoldDB" id="A0A1G6X8R1"/>
<protein>
    <submittedName>
        <fullName evidence="3">Lipid A 4'-phosphatase</fullName>
    </submittedName>
</protein>
<dbReference type="InterPro" id="IPR000326">
    <property type="entry name" value="PAP2/HPO"/>
</dbReference>
<organism evidence="3 4">
    <name type="scientific">Rhodospira trueperi</name>
    <dbReference type="NCBI Taxonomy" id="69960"/>
    <lineage>
        <taxon>Bacteria</taxon>
        <taxon>Pseudomonadati</taxon>
        <taxon>Pseudomonadota</taxon>
        <taxon>Alphaproteobacteria</taxon>
        <taxon>Rhodospirillales</taxon>
        <taxon>Rhodospirillaceae</taxon>
        <taxon>Rhodospira</taxon>
    </lineage>
</organism>
<keyword evidence="4" id="KW-1185">Reference proteome</keyword>
<evidence type="ECO:0000313" key="3">
    <source>
        <dbReference type="EMBL" id="SDD74492.1"/>
    </source>
</evidence>
<dbReference type="OrthoDB" id="9813524at2"/>
<reference evidence="3 4" key="1">
    <citation type="submission" date="2016-10" db="EMBL/GenBank/DDBJ databases">
        <authorList>
            <person name="de Groot N.N."/>
        </authorList>
    </citation>
    <scope>NUCLEOTIDE SEQUENCE [LARGE SCALE GENOMIC DNA]</scope>
    <source>
        <strain evidence="3 4">ATCC 700224</strain>
    </source>
</reference>
<feature type="transmembrane region" description="Helical" evidence="1">
    <location>
        <begin position="204"/>
        <end position="223"/>
    </location>
</feature>
<dbReference type="Pfam" id="PF01569">
    <property type="entry name" value="PAP2"/>
    <property type="match status" value="1"/>
</dbReference>
<feature type="transmembrane region" description="Helical" evidence="1">
    <location>
        <begin position="151"/>
        <end position="170"/>
    </location>
</feature>
<dbReference type="SMART" id="SM00014">
    <property type="entry name" value="acidPPc"/>
    <property type="match status" value="1"/>
</dbReference>
<keyword evidence="1" id="KW-0812">Transmembrane</keyword>
<dbReference type="Proteomes" id="UP000199412">
    <property type="component" value="Unassembled WGS sequence"/>
</dbReference>
<feature type="transmembrane region" description="Helical" evidence="1">
    <location>
        <begin position="18"/>
        <end position="41"/>
    </location>
</feature>
<evidence type="ECO:0000256" key="1">
    <source>
        <dbReference type="SAM" id="Phobius"/>
    </source>
</evidence>
<dbReference type="CDD" id="cd03396">
    <property type="entry name" value="PAP2_like_6"/>
    <property type="match status" value="1"/>
</dbReference>
<keyword evidence="1" id="KW-1133">Transmembrane helix</keyword>
<name>A0A1G6X8R1_9PROT</name>
<gene>
    <name evidence="3" type="ORF">SAMN05421720_101408</name>
</gene>
<dbReference type="RefSeq" id="WP_092781293.1">
    <property type="nucleotide sequence ID" value="NZ_FNAP01000001.1"/>
</dbReference>
<feature type="transmembrane region" description="Helical" evidence="1">
    <location>
        <begin position="177"/>
        <end position="198"/>
    </location>
</feature>
<dbReference type="EMBL" id="FNAP01000001">
    <property type="protein sequence ID" value="SDD74492.1"/>
    <property type="molecule type" value="Genomic_DNA"/>
</dbReference>
<evidence type="ECO:0000313" key="4">
    <source>
        <dbReference type="Proteomes" id="UP000199412"/>
    </source>
</evidence>
<evidence type="ECO:0000259" key="2">
    <source>
        <dbReference type="SMART" id="SM00014"/>
    </source>
</evidence>
<dbReference type="STRING" id="69960.SAMN05421720_101408"/>
<proteinExistence type="predicted"/>
<keyword evidence="1" id="KW-0472">Membrane</keyword>
<dbReference type="Gene3D" id="1.20.144.10">
    <property type="entry name" value="Phosphatidic acid phosphatase type 2/haloperoxidase"/>
    <property type="match status" value="1"/>
</dbReference>
<dbReference type="SUPFAM" id="SSF48317">
    <property type="entry name" value="Acid phosphatase/Vanadium-dependent haloperoxidase"/>
    <property type="match status" value="1"/>
</dbReference>
<feature type="domain" description="Phosphatidic acid phosphatase type 2/haloperoxidase" evidence="2">
    <location>
        <begin position="99"/>
        <end position="220"/>
    </location>
</feature>
<dbReference type="InterPro" id="IPR036938">
    <property type="entry name" value="PAP2/HPO_sf"/>
</dbReference>
<accession>A0A1G6X8R1</accession>
<feature type="transmembrane region" description="Helical" evidence="1">
    <location>
        <begin position="95"/>
        <end position="115"/>
    </location>
</feature>